<proteinExistence type="predicted"/>
<evidence type="ECO:0000313" key="1">
    <source>
        <dbReference type="EMBL" id="GAA0217132.1"/>
    </source>
</evidence>
<gene>
    <name evidence="1" type="ORF">GCM10008919_20460</name>
</gene>
<accession>A0ABN0TB38</accession>
<dbReference type="Proteomes" id="UP001500399">
    <property type="component" value="Unassembled WGS sequence"/>
</dbReference>
<dbReference type="Gene3D" id="3.40.50.150">
    <property type="entry name" value="Vaccinia Virus protein VP39"/>
    <property type="match status" value="1"/>
</dbReference>
<protein>
    <submittedName>
        <fullName evidence="1">Uncharacterized protein</fullName>
    </submittedName>
</protein>
<keyword evidence="2" id="KW-1185">Reference proteome</keyword>
<sequence length="284" mass="32236">MIQPKDPEGLKLRLTERPLALFGMGGMGAKIIAYCDAHQIPIACLVDNHTEKQEHGQNGRKVFSPQEMRAAYPNANVLISSAVFFHEIKKQLEDLGISEDRILSYALFTVENVTWSALDKNADWKRMRIRNRDVAMWIDENVHSVIDYGAGEMFLKTLLPASCVEYYPIDYIRRSDETIVCDLNAGDFPDISADVAVLTGILEFLTTTKSLLRHVAATTKQKIILSYMTLERFPDIEGRRASAYVSHFTEQEVIDMLAQNGFALKDQHPDPSHEVNRLFLFEKV</sequence>
<dbReference type="Gene3D" id="3.40.50.720">
    <property type="entry name" value="NAD(P)-binding Rossmann-like Domain"/>
    <property type="match status" value="1"/>
</dbReference>
<reference evidence="1 2" key="1">
    <citation type="journal article" date="2019" name="Int. J. Syst. Evol. Microbiol.">
        <title>The Global Catalogue of Microorganisms (GCM) 10K type strain sequencing project: providing services to taxonomists for standard genome sequencing and annotation.</title>
        <authorList>
            <consortium name="The Broad Institute Genomics Platform"/>
            <consortium name="The Broad Institute Genome Sequencing Center for Infectious Disease"/>
            <person name="Wu L."/>
            <person name="Ma J."/>
        </authorList>
    </citation>
    <scope>NUCLEOTIDE SEQUENCE [LARGE SCALE GENOMIC DNA]</scope>
    <source>
        <strain evidence="1 2">JCM 8542</strain>
    </source>
</reference>
<dbReference type="EMBL" id="BAAACR010000013">
    <property type="protein sequence ID" value="GAA0217132.1"/>
    <property type="molecule type" value="Genomic_DNA"/>
</dbReference>
<dbReference type="SUPFAM" id="SSF53335">
    <property type="entry name" value="S-adenosyl-L-methionine-dependent methyltransferases"/>
    <property type="match status" value="2"/>
</dbReference>
<comment type="caution">
    <text evidence="1">The sequence shown here is derived from an EMBL/GenBank/DDBJ whole genome shotgun (WGS) entry which is preliminary data.</text>
</comment>
<dbReference type="InterPro" id="IPR029063">
    <property type="entry name" value="SAM-dependent_MTases_sf"/>
</dbReference>
<organism evidence="1 2">
    <name type="scientific">Selenomonas dianae</name>
    <dbReference type="NCBI Taxonomy" id="135079"/>
    <lineage>
        <taxon>Bacteria</taxon>
        <taxon>Bacillati</taxon>
        <taxon>Bacillota</taxon>
        <taxon>Negativicutes</taxon>
        <taxon>Selenomonadales</taxon>
        <taxon>Selenomonadaceae</taxon>
        <taxon>Selenomonas</taxon>
    </lineage>
</organism>
<name>A0ABN0TB38_9FIRM</name>
<evidence type="ECO:0000313" key="2">
    <source>
        <dbReference type="Proteomes" id="UP001500399"/>
    </source>
</evidence>